<evidence type="ECO:0000259" key="2">
    <source>
        <dbReference type="Pfam" id="PF09407"/>
    </source>
</evidence>
<dbReference type="GO" id="GO:0003677">
    <property type="term" value="F:DNA binding"/>
    <property type="evidence" value="ECO:0007669"/>
    <property type="project" value="UniProtKB-KW"/>
</dbReference>
<accession>A0AA48HJW0</accession>
<feature type="domain" description="AbiEi antitoxin N-terminal" evidence="3">
    <location>
        <begin position="14"/>
        <end position="55"/>
    </location>
</feature>
<dbReference type="EMBL" id="AP027266">
    <property type="protein sequence ID" value="BDW85566.1"/>
    <property type="molecule type" value="Genomic_DNA"/>
</dbReference>
<evidence type="ECO:0000313" key="4">
    <source>
        <dbReference type="EMBL" id="BDW85566.1"/>
    </source>
</evidence>
<dbReference type="Pfam" id="PF09407">
    <property type="entry name" value="AbiEi_1"/>
    <property type="match status" value="1"/>
</dbReference>
<evidence type="ECO:0000259" key="3">
    <source>
        <dbReference type="Pfam" id="PF13338"/>
    </source>
</evidence>
<gene>
    <name evidence="4" type="ORF">MACH21_17430</name>
</gene>
<organism evidence="4 5">
    <name type="scientific">Roseicyclus marinus</name>
    <dbReference type="NCBI Taxonomy" id="2161673"/>
    <lineage>
        <taxon>Bacteria</taxon>
        <taxon>Pseudomonadati</taxon>
        <taxon>Pseudomonadota</taxon>
        <taxon>Alphaproteobacteria</taxon>
        <taxon>Rhodobacterales</taxon>
        <taxon>Roseobacteraceae</taxon>
        <taxon>Roseicyclus</taxon>
    </lineage>
</organism>
<dbReference type="KEGG" id="rmai:MACH21_17430"/>
<dbReference type="Pfam" id="PF13338">
    <property type="entry name" value="AbiEi_4"/>
    <property type="match status" value="1"/>
</dbReference>
<reference evidence="4 5" key="1">
    <citation type="submission" date="2023-01" db="EMBL/GenBank/DDBJ databases">
        <title>Complete genome sequence of Roseicyclus marinus strain Dej080120_10.</title>
        <authorList>
            <person name="Ueki S."/>
            <person name="Maruyama F."/>
        </authorList>
    </citation>
    <scope>NUCLEOTIDE SEQUENCE [LARGE SCALE GENOMIC DNA]</scope>
    <source>
        <strain evidence="4 5">Dej080120_10</strain>
    </source>
</reference>
<dbReference type="GO" id="GO:0003700">
    <property type="term" value="F:DNA-binding transcription factor activity"/>
    <property type="evidence" value="ECO:0007669"/>
    <property type="project" value="InterPro"/>
</dbReference>
<name>A0AA48HJW0_9RHOB</name>
<feature type="region of interest" description="Disordered" evidence="1">
    <location>
        <begin position="333"/>
        <end position="378"/>
    </location>
</feature>
<dbReference type="InterPro" id="IPR018547">
    <property type="entry name" value="AbiEi_C"/>
</dbReference>
<sequence>MERAEQLAILSGVAADQWGLVTAAQAKAHGLSAVQLKRMTEAGLLENVGRGVYALSAAGPPHHLEIKVAWLRLQPTVPAWERPIGGPDSGVVSHASACQLHSLGDIPAPDVEISVPRRRTTTEPFVRLRTADLPTTDITMVDGLPVTTPARTIVDLLHAKADGGHVGGVIADAERRDLVDIDELAQAVQPYARKYGLRRAATGYELIEHLVGQAGRILHAQEVARAGEEGLAVGMELGARGSAAALAPYLNTEANAAEVVKAVLAGRPHATRSNAPLLHTLAERQGAIRAALDAAMPGVLGSGALPAVQALRMTSVLSPETRRVLGHLLTSGPATAQAVRPPQHLDTTSSDDSGDVPESDCEPKGEDPIKSNDEPTPR</sequence>
<dbReference type="Proteomes" id="UP001337723">
    <property type="component" value="Chromosome"/>
</dbReference>
<evidence type="ECO:0000313" key="5">
    <source>
        <dbReference type="Proteomes" id="UP001337723"/>
    </source>
</evidence>
<evidence type="ECO:0000256" key="1">
    <source>
        <dbReference type="SAM" id="MobiDB-lite"/>
    </source>
</evidence>
<feature type="domain" description="AbiEi antitoxin C-terminal" evidence="2">
    <location>
        <begin position="95"/>
        <end position="169"/>
    </location>
</feature>
<feature type="compositionally biased region" description="Basic and acidic residues" evidence="1">
    <location>
        <begin position="361"/>
        <end position="378"/>
    </location>
</feature>
<keyword evidence="5" id="KW-1185">Reference proteome</keyword>
<dbReference type="AlphaFoldDB" id="A0AA48HJW0"/>
<proteinExistence type="predicted"/>
<dbReference type="InterPro" id="IPR025159">
    <property type="entry name" value="AbiEi_N"/>
</dbReference>
<protein>
    <submittedName>
        <fullName evidence="4">Transcriptional regulator</fullName>
    </submittedName>
</protein>